<dbReference type="Gene3D" id="3.90.320.10">
    <property type="match status" value="1"/>
</dbReference>
<name>A0A6G0XZM4_APHCR</name>
<dbReference type="CDD" id="cd22343">
    <property type="entry name" value="PDDEXK_lambda_exonuclease-like"/>
    <property type="match status" value="1"/>
</dbReference>
<feature type="domain" description="SWIM-type" evidence="2">
    <location>
        <begin position="65"/>
        <end position="101"/>
    </location>
</feature>
<sequence length="471" mass="53752">MTDLTLSHGFQSISYNVEFTNNKGKKLYDSNHVKNVVEIKCSNGWSYIKGSVIRQTSVTLEPWKVTLEIDETRLVFCASCGCPAGAGAKCKHIAAVIWYINNEDGTSKTSLPQEWGTPTNSAQNKYKKGKRIEDLFPRKKLKANTIVTTPVCHSTLVDSYDIFDIPCSFSNMLKVTSLSEVERECKLCLNDILDSLENQFLISSYKKHFSLILFYQKYNDINLFLASMFPLKMNEHIFYNRYIKVNQNACFNIFIETLNQSDSDLWFENRKNRISASTKAHKIRVCRNLTSVGQLHLVNTFLKETNLGKKGSINVTYGKNTEGVAIDAYKQMFDKEVIKSGLVICQFIPWLCASPDGLVLKNGKIDAVLEIKCPISCRSKPIVENGIPNLKYLLVENGILKLKKSSMYFTQCQILMYCTGLLTCEFFIYNNIEPVALTIQRDELFLTNTVKKIETFFFNYYLPELASRQLL</sequence>
<organism evidence="3 4">
    <name type="scientific">Aphis craccivora</name>
    <name type="common">Cowpea aphid</name>
    <dbReference type="NCBI Taxonomy" id="307492"/>
    <lineage>
        <taxon>Eukaryota</taxon>
        <taxon>Metazoa</taxon>
        <taxon>Ecdysozoa</taxon>
        <taxon>Arthropoda</taxon>
        <taxon>Hexapoda</taxon>
        <taxon>Insecta</taxon>
        <taxon>Pterygota</taxon>
        <taxon>Neoptera</taxon>
        <taxon>Paraneoptera</taxon>
        <taxon>Hemiptera</taxon>
        <taxon>Sternorrhyncha</taxon>
        <taxon>Aphidomorpha</taxon>
        <taxon>Aphidoidea</taxon>
        <taxon>Aphididae</taxon>
        <taxon>Aphidini</taxon>
        <taxon>Aphis</taxon>
        <taxon>Aphis</taxon>
    </lineage>
</organism>
<evidence type="ECO:0000313" key="3">
    <source>
        <dbReference type="EMBL" id="KAF0746248.1"/>
    </source>
</evidence>
<evidence type="ECO:0000313" key="4">
    <source>
        <dbReference type="Proteomes" id="UP000478052"/>
    </source>
</evidence>
<keyword evidence="4" id="KW-1185">Reference proteome</keyword>
<dbReference type="InterPro" id="IPR007527">
    <property type="entry name" value="Znf_SWIM"/>
</dbReference>
<evidence type="ECO:0000259" key="2">
    <source>
        <dbReference type="PROSITE" id="PS50966"/>
    </source>
</evidence>
<dbReference type="InterPro" id="IPR019080">
    <property type="entry name" value="YqaJ_viral_recombinase"/>
</dbReference>
<keyword evidence="1" id="KW-0863">Zinc-finger</keyword>
<dbReference type="Pfam" id="PF09588">
    <property type="entry name" value="YqaJ"/>
    <property type="match status" value="1"/>
</dbReference>
<dbReference type="SUPFAM" id="SSF52980">
    <property type="entry name" value="Restriction endonuclease-like"/>
    <property type="match status" value="1"/>
</dbReference>
<evidence type="ECO:0000256" key="1">
    <source>
        <dbReference type="PROSITE-ProRule" id="PRU00325"/>
    </source>
</evidence>
<dbReference type="GO" id="GO:0006281">
    <property type="term" value="P:DNA repair"/>
    <property type="evidence" value="ECO:0007669"/>
    <property type="project" value="UniProtKB-ARBA"/>
</dbReference>
<keyword evidence="1" id="KW-0862">Zinc</keyword>
<dbReference type="GO" id="GO:0008270">
    <property type="term" value="F:zinc ion binding"/>
    <property type="evidence" value="ECO:0007669"/>
    <property type="project" value="UniProtKB-KW"/>
</dbReference>
<dbReference type="Proteomes" id="UP000478052">
    <property type="component" value="Unassembled WGS sequence"/>
</dbReference>
<dbReference type="PANTHER" id="PTHR47526">
    <property type="entry name" value="ATP-DEPENDENT DNA HELICASE"/>
    <property type="match status" value="1"/>
</dbReference>
<comment type="caution">
    <text evidence="3">The sequence shown here is derived from an EMBL/GenBank/DDBJ whole genome shotgun (WGS) entry which is preliminary data.</text>
</comment>
<proteinExistence type="predicted"/>
<dbReference type="Pfam" id="PF04434">
    <property type="entry name" value="SWIM"/>
    <property type="match status" value="1"/>
</dbReference>
<dbReference type="PANTHER" id="PTHR47526:SF3">
    <property type="entry name" value="PHD-TYPE DOMAIN-CONTAINING PROTEIN"/>
    <property type="match status" value="1"/>
</dbReference>
<keyword evidence="1" id="KW-0479">Metal-binding</keyword>
<protein>
    <submittedName>
        <fullName evidence="3">SWIM-type domain-containing protein</fullName>
    </submittedName>
</protein>
<dbReference type="InterPro" id="IPR011335">
    <property type="entry name" value="Restrct_endonuc-II-like"/>
</dbReference>
<reference evidence="3 4" key="1">
    <citation type="submission" date="2019-08" db="EMBL/GenBank/DDBJ databases">
        <title>Whole genome of Aphis craccivora.</title>
        <authorList>
            <person name="Voronova N.V."/>
            <person name="Shulinski R.S."/>
            <person name="Bandarenka Y.V."/>
            <person name="Zhorov D.G."/>
            <person name="Warner D."/>
        </authorList>
    </citation>
    <scope>NUCLEOTIDE SEQUENCE [LARGE SCALE GENOMIC DNA]</scope>
    <source>
        <strain evidence="3">180601</strain>
        <tissue evidence="3">Whole Body</tissue>
    </source>
</reference>
<gene>
    <name evidence="3" type="ORF">FWK35_00024832</name>
</gene>
<dbReference type="PROSITE" id="PS50966">
    <property type="entry name" value="ZF_SWIM"/>
    <property type="match status" value="1"/>
</dbReference>
<dbReference type="InterPro" id="IPR011604">
    <property type="entry name" value="PDDEXK-like_dom_sf"/>
</dbReference>
<dbReference type="EMBL" id="VUJU01007282">
    <property type="protein sequence ID" value="KAF0746248.1"/>
    <property type="molecule type" value="Genomic_DNA"/>
</dbReference>
<dbReference type="AlphaFoldDB" id="A0A6G0XZM4"/>
<accession>A0A6G0XZM4</accession>
<dbReference type="OrthoDB" id="6607108at2759"/>